<sequence length="275" mass="29783">MDSTQQKEATSHSGESSSSSPASLETKVLRSSARVKAAKQKEKEKERVPTDQQSSSSSSSKRSRESTSSKGKGKEVAEESSRAGKRARRTTYSVSAPLTINEPTKDLKGKKRAVPEDNSEEETITSISAPVKRTRTTNSYSLRSRDTTTPNDMPKKPRSTPAKGKAVSASRKAIPPPIPSTSRHDDEDVEMLDATDCMHEDMEEGAEKHHDDEDHVIDDEDREDGGGTDEDEDEEDDMGRPDDGGRGSLADDSAPLSIFAHGRSDNPSSHVAGAE</sequence>
<gene>
    <name evidence="1" type="ORF">NM688_g3918</name>
</gene>
<dbReference type="Proteomes" id="UP001148662">
    <property type="component" value="Unassembled WGS sequence"/>
</dbReference>
<reference evidence="1" key="1">
    <citation type="submission" date="2022-07" db="EMBL/GenBank/DDBJ databases">
        <title>Genome Sequence of Phlebia brevispora.</title>
        <authorList>
            <person name="Buettner E."/>
        </authorList>
    </citation>
    <scope>NUCLEOTIDE SEQUENCE</scope>
    <source>
        <strain evidence="1">MPL23</strain>
    </source>
</reference>
<name>A0ACC1T4J4_9APHY</name>
<accession>A0ACC1T4J4</accession>
<organism evidence="1 2">
    <name type="scientific">Phlebia brevispora</name>
    <dbReference type="NCBI Taxonomy" id="194682"/>
    <lineage>
        <taxon>Eukaryota</taxon>
        <taxon>Fungi</taxon>
        <taxon>Dikarya</taxon>
        <taxon>Basidiomycota</taxon>
        <taxon>Agaricomycotina</taxon>
        <taxon>Agaricomycetes</taxon>
        <taxon>Polyporales</taxon>
        <taxon>Meruliaceae</taxon>
        <taxon>Phlebia</taxon>
    </lineage>
</organism>
<evidence type="ECO:0000313" key="1">
    <source>
        <dbReference type="EMBL" id="KAJ3552880.1"/>
    </source>
</evidence>
<proteinExistence type="predicted"/>
<dbReference type="EMBL" id="JANHOG010000606">
    <property type="protein sequence ID" value="KAJ3552880.1"/>
    <property type="molecule type" value="Genomic_DNA"/>
</dbReference>
<protein>
    <submittedName>
        <fullName evidence="1">Uncharacterized protein</fullName>
    </submittedName>
</protein>
<evidence type="ECO:0000313" key="2">
    <source>
        <dbReference type="Proteomes" id="UP001148662"/>
    </source>
</evidence>
<comment type="caution">
    <text evidence="1">The sequence shown here is derived from an EMBL/GenBank/DDBJ whole genome shotgun (WGS) entry which is preliminary data.</text>
</comment>
<keyword evidence="2" id="KW-1185">Reference proteome</keyword>